<feature type="domain" description="Sporulation stage II protein D amidase enhancer LytB N-terminal" evidence="1">
    <location>
        <begin position="408"/>
        <end position="499"/>
    </location>
</feature>
<protein>
    <submittedName>
        <fullName evidence="2">Modifier protein of major autolysin</fullName>
    </submittedName>
</protein>
<dbReference type="AlphaFoldDB" id="A0A173RAT6"/>
<dbReference type="NCBIfam" id="TIGR02669">
    <property type="entry name" value="SpoIID_LytB"/>
    <property type="match status" value="1"/>
</dbReference>
<dbReference type="InterPro" id="IPR051922">
    <property type="entry name" value="Bact_Sporulation_Assoc"/>
</dbReference>
<organism evidence="2 3">
    <name type="scientific">Roseburia intestinalis</name>
    <dbReference type="NCBI Taxonomy" id="166486"/>
    <lineage>
        <taxon>Bacteria</taxon>
        <taxon>Bacillati</taxon>
        <taxon>Bacillota</taxon>
        <taxon>Clostridia</taxon>
        <taxon>Lachnospirales</taxon>
        <taxon>Lachnospiraceae</taxon>
        <taxon>Roseburia</taxon>
    </lineage>
</organism>
<evidence type="ECO:0000313" key="2">
    <source>
        <dbReference type="EMBL" id="CUM75060.1"/>
    </source>
</evidence>
<dbReference type="Proteomes" id="UP000095350">
    <property type="component" value="Unassembled WGS sequence"/>
</dbReference>
<dbReference type="Pfam" id="PF08486">
    <property type="entry name" value="SpoIID"/>
    <property type="match status" value="1"/>
</dbReference>
<reference evidence="2 3" key="1">
    <citation type="submission" date="2015-09" db="EMBL/GenBank/DDBJ databases">
        <authorList>
            <consortium name="Pathogen Informatics"/>
        </authorList>
    </citation>
    <scope>NUCLEOTIDE SEQUENCE [LARGE SCALE GENOMIC DNA]</scope>
    <source>
        <strain evidence="2 3">2789STDY5834960</strain>
    </source>
</reference>
<dbReference type="EMBL" id="CYXZ01000002">
    <property type="protein sequence ID" value="CUM75060.1"/>
    <property type="molecule type" value="Genomic_DNA"/>
</dbReference>
<dbReference type="RefSeq" id="WP_242863431.1">
    <property type="nucleotide sequence ID" value="NZ_CABIYH010000002.1"/>
</dbReference>
<proteinExistence type="predicted"/>
<dbReference type="PaxDb" id="166486-ERS852572_00288"/>
<dbReference type="GO" id="GO:0030435">
    <property type="term" value="P:sporulation resulting in formation of a cellular spore"/>
    <property type="evidence" value="ECO:0007669"/>
    <property type="project" value="InterPro"/>
</dbReference>
<dbReference type="STRING" id="166486.ERS852572_00288"/>
<accession>A0A173RAT6</accession>
<dbReference type="InterPro" id="IPR013486">
    <property type="entry name" value="SpoIID/LytB"/>
</dbReference>
<evidence type="ECO:0000259" key="1">
    <source>
        <dbReference type="Pfam" id="PF08486"/>
    </source>
</evidence>
<name>A0A173RAT6_9FIRM</name>
<dbReference type="InterPro" id="IPR013693">
    <property type="entry name" value="SpoIID/LytB_N"/>
</dbReference>
<dbReference type="PANTHER" id="PTHR30032:SF4">
    <property type="entry name" value="AMIDASE ENHANCER"/>
    <property type="match status" value="1"/>
</dbReference>
<dbReference type="GO" id="GO:0030288">
    <property type="term" value="C:outer membrane-bounded periplasmic space"/>
    <property type="evidence" value="ECO:0007669"/>
    <property type="project" value="TreeGrafter"/>
</dbReference>
<sequence>MKKRNMPKISAVILAVLICVFAGILIGKLKENYDPEIFSENYISVDEVKQELIFTVYSQEEWDEWFEGGKKDYLTGAVLDELLKRLGVSEQIDFSEKRKNAAVSRTEWNQVYAQILAFLDMEQSVKKETLLVLNRMEMEDQTVLVTNQGDFYTKLQNTYFTDWMSYDVYIKEDQCIGIAQVSEQEQTIENAYLKSCQDEKISFLFAGAVYEKELQERWISCEPGVCDLVFRDGALTAIKTKQDIIQGQMLSYDDSEIEIEDYGRIHHNGKLPVYQTYGDVSEKSISDVVLGNMNVAYVTAGKEVCAILILQPADIKNIRVLLLSDDGTNTRSDVYLKCSTNADITCGDETKSAGSEELLHPADTLTMAPGKTFIVKPESEDGKIYLCNGNGTAVSNGYAGTIEVRSTENGYTVVNELPLEEYLYAVVPSEMPSSFSPEALKTQAVCARSYAYMQLMRADLAAYGAHINDSTSYQVYNKVEKTKESVAAVDATCGQVLTWNGKVVEAYYFSTSMGYTDTAEIWNVDDPSSYGYLKKACLNQADADIDLSDETAFSKYIKSSADGYDSDIRYYRWFATADLSDKTETVNEILAARHSISPKNVLYYESDGTTEMDVAAAGEKMGAITGMSVEARSSSGSILTLDLTYECGIVKIKTEYNIRKILGCMVKKIVYADATESENITMLPSAFLTVEKQENGTYLLSGGGYGHGLGMSQNGANGMAKAGMGYQDILNYFYQDITVETIGEMEGKETL</sequence>
<dbReference type="PANTHER" id="PTHR30032">
    <property type="entry name" value="N-ACETYLMURAMOYL-L-ALANINE AMIDASE-RELATED"/>
    <property type="match status" value="1"/>
</dbReference>
<evidence type="ECO:0000313" key="3">
    <source>
        <dbReference type="Proteomes" id="UP000095350"/>
    </source>
</evidence>
<gene>
    <name evidence="2" type="primary">lytB</name>
    <name evidence="2" type="ORF">ERS852572_00288</name>
</gene>